<evidence type="ECO:0000313" key="3">
    <source>
        <dbReference type="EMBL" id="GAA1146065.1"/>
    </source>
</evidence>
<accession>A0ABP4F2P9</accession>
<keyword evidence="2" id="KW-0472">Membrane</keyword>
<evidence type="ECO:0000256" key="1">
    <source>
        <dbReference type="SAM" id="MobiDB-lite"/>
    </source>
</evidence>
<keyword evidence="4" id="KW-1185">Reference proteome</keyword>
<evidence type="ECO:0000256" key="2">
    <source>
        <dbReference type="SAM" id="Phobius"/>
    </source>
</evidence>
<name>A0ABP4F2P9_9ACTN</name>
<evidence type="ECO:0000313" key="4">
    <source>
        <dbReference type="Proteomes" id="UP001499979"/>
    </source>
</evidence>
<comment type="caution">
    <text evidence="3">The sequence shown here is derived from an EMBL/GenBank/DDBJ whole genome shotgun (WGS) entry which is preliminary data.</text>
</comment>
<feature type="region of interest" description="Disordered" evidence="1">
    <location>
        <begin position="18"/>
        <end position="37"/>
    </location>
</feature>
<keyword evidence="2" id="KW-1133">Transmembrane helix</keyword>
<gene>
    <name evidence="3" type="ORF">GCM10009606_26420</name>
</gene>
<proteinExistence type="predicted"/>
<reference evidence="4" key="1">
    <citation type="journal article" date="2019" name="Int. J. Syst. Evol. Microbiol.">
        <title>The Global Catalogue of Microorganisms (GCM) 10K type strain sequencing project: providing services to taxonomists for standard genome sequencing and annotation.</title>
        <authorList>
            <consortium name="The Broad Institute Genomics Platform"/>
            <consortium name="The Broad Institute Genome Sequencing Center for Infectious Disease"/>
            <person name="Wu L."/>
            <person name="Ma J."/>
        </authorList>
    </citation>
    <scope>NUCLEOTIDE SEQUENCE [LARGE SCALE GENOMIC DNA]</scope>
    <source>
        <strain evidence="4">JCM 11813</strain>
    </source>
</reference>
<sequence length="438" mass="45580">MTDQRDEHWLRERLAAAVPDAPSVPGRAASARDRRRRQVRRTTALTVAGAVLVVLATVVPLALRPPADEGGPTTPSPTGAQTSGAGPDLTCGRSNRGGGGGVPPDGAVAIRLCDEPGMHGAPAPTDVLTSGIARVLGSLRDLPAATVCIGGLGSRYTMLVGYPDGTVRHVGLDMSACGTVTIGRATFGRPDRPYEAFLAAIRAQRRTTAPPDAPVAAPTCPRFGGGTSPLGEPGQIVAARLCVGYGEPGSGETSVEVPADDLDALLVSWAADPHHPASKGPGCSPVTPSWELAGVNAWGDRVIVEAECGVPRYGDDEVVLDEEAQGIIDRLVLRAGFPSAASVVPGDVAWKTAEAYIDDVNFGHREAAAALWQGDPQLPADGTVLDLVLAPPGCRSLTVEPWRFAWSCRYRAASTGATTTFTMVRDARDEIWRISSVS</sequence>
<protein>
    <submittedName>
        <fullName evidence="3">Uncharacterized protein</fullName>
    </submittedName>
</protein>
<dbReference type="RefSeq" id="WP_343908035.1">
    <property type="nucleotide sequence ID" value="NZ_BAAAJE010000012.1"/>
</dbReference>
<organism evidence="3 4">
    <name type="scientific">Nocardioides aquiterrae</name>
    <dbReference type="NCBI Taxonomy" id="203799"/>
    <lineage>
        <taxon>Bacteria</taxon>
        <taxon>Bacillati</taxon>
        <taxon>Actinomycetota</taxon>
        <taxon>Actinomycetes</taxon>
        <taxon>Propionibacteriales</taxon>
        <taxon>Nocardioidaceae</taxon>
        <taxon>Nocardioides</taxon>
    </lineage>
</organism>
<feature type="transmembrane region" description="Helical" evidence="2">
    <location>
        <begin position="42"/>
        <end position="63"/>
    </location>
</feature>
<dbReference type="EMBL" id="BAAAJE010000012">
    <property type="protein sequence ID" value="GAA1146065.1"/>
    <property type="molecule type" value="Genomic_DNA"/>
</dbReference>
<dbReference type="Proteomes" id="UP001499979">
    <property type="component" value="Unassembled WGS sequence"/>
</dbReference>
<feature type="region of interest" description="Disordered" evidence="1">
    <location>
        <begin position="63"/>
        <end position="103"/>
    </location>
</feature>
<keyword evidence="2" id="KW-0812">Transmembrane</keyword>